<accession>A0A9X7W234</accession>
<organism evidence="2 3">
    <name type="scientific">Alicyclobacillus mengziensis</name>
    <dbReference type="NCBI Taxonomy" id="2931921"/>
    <lineage>
        <taxon>Bacteria</taxon>
        <taxon>Bacillati</taxon>
        <taxon>Bacillota</taxon>
        <taxon>Bacilli</taxon>
        <taxon>Bacillales</taxon>
        <taxon>Alicyclobacillaceae</taxon>
        <taxon>Alicyclobacillus</taxon>
    </lineage>
</organism>
<protein>
    <submittedName>
        <fullName evidence="2">Cupin domain-containing protein</fullName>
    </submittedName>
</protein>
<dbReference type="PANTHER" id="PTHR36114:SF1">
    <property type="entry name" value="16.7 KDA PROTEIN IN WHIE LOCUS"/>
    <property type="match status" value="1"/>
</dbReference>
<proteinExistence type="predicted"/>
<dbReference type="KEGG" id="afx:JZ786_02270"/>
<sequence>MIQKVTLRDKFELFHDHWHPRIVGQVNDMHVKLTRLKGEFLWHTHDEEDEMFLVVEGQLIIRLRDGEVALGPGEFIVIPHGVEHQPVAMEEVLVMLFEPVGTLNTGNVENERTVAQLDWI</sequence>
<reference evidence="2 3" key="1">
    <citation type="submission" date="2021-02" db="EMBL/GenBank/DDBJ databases">
        <title>Alicyclobacillus curvatus sp. nov. and Alicyclobacillus mengziensis sp. nov., two acidophilic bacteria isolated from acid mine drainage.</title>
        <authorList>
            <person name="Huang Y."/>
        </authorList>
    </citation>
    <scope>NUCLEOTIDE SEQUENCE [LARGE SCALE GENOMIC DNA]</scope>
    <source>
        <strain evidence="2 3">S30H14</strain>
    </source>
</reference>
<gene>
    <name evidence="2" type="ORF">JZ786_02270</name>
</gene>
<dbReference type="SUPFAM" id="SSF51182">
    <property type="entry name" value="RmlC-like cupins"/>
    <property type="match status" value="1"/>
</dbReference>
<dbReference type="PANTHER" id="PTHR36114">
    <property type="entry name" value="16.7 KDA PROTEIN IN WHIE LOCUS"/>
    <property type="match status" value="1"/>
</dbReference>
<evidence type="ECO:0000313" key="2">
    <source>
        <dbReference type="EMBL" id="QSO47888.1"/>
    </source>
</evidence>
<dbReference type="InterPro" id="IPR014710">
    <property type="entry name" value="RmlC-like_jellyroll"/>
</dbReference>
<dbReference type="CDD" id="cd02226">
    <property type="entry name" value="cupin_YdbB-like"/>
    <property type="match status" value="1"/>
</dbReference>
<dbReference type="InterPro" id="IPR013096">
    <property type="entry name" value="Cupin_2"/>
</dbReference>
<dbReference type="InterPro" id="IPR011051">
    <property type="entry name" value="RmlC_Cupin_sf"/>
</dbReference>
<dbReference type="Pfam" id="PF07883">
    <property type="entry name" value="Cupin_2"/>
    <property type="match status" value="1"/>
</dbReference>
<dbReference type="Gene3D" id="2.60.120.10">
    <property type="entry name" value="Jelly Rolls"/>
    <property type="match status" value="1"/>
</dbReference>
<dbReference type="EMBL" id="CP071182">
    <property type="protein sequence ID" value="QSO47888.1"/>
    <property type="molecule type" value="Genomic_DNA"/>
</dbReference>
<dbReference type="RefSeq" id="WP_206657231.1">
    <property type="nucleotide sequence ID" value="NZ_CP071182.1"/>
</dbReference>
<dbReference type="AlphaFoldDB" id="A0A9X7W234"/>
<evidence type="ECO:0000313" key="3">
    <source>
        <dbReference type="Proteomes" id="UP000663505"/>
    </source>
</evidence>
<dbReference type="Proteomes" id="UP000663505">
    <property type="component" value="Chromosome"/>
</dbReference>
<evidence type="ECO:0000259" key="1">
    <source>
        <dbReference type="Pfam" id="PF07883"/>
    </source>
</evidence>
<name>A0A9X7W234_9BACL</name>
<feature type="domain" description="Cupin type-2" evidence="1">
    <location>
        <begin position="39"/>
        <end position="91"/>
    </location>
</feature>
<dbReference type="InterPro" id="IPR052044">
    <property type="entry name" value="PKS_Associated_Protein"/>
</dbReference>
<keyword evidence="3" id="KW-1185">Reference proteome</keyword>